<protein>
    <submittedName>
        <fullName evidence="3">Uncharacterized protein</fullName>
    </submittedName>
</protein>
<evidence type="ECO:0000313" key="3">
    <source>
        <dbReference type="EMBL" id="KAL0483116.1"/>
    </source>
</evidence>
<feature type="non-terminal residue" evidence="3">
    <location>
        <position position="227"/>
    </location>
</feature>
<evidence type="ECO:0000313" key="4">
    <source>
        <dbReference type="Proteomes" id="UP001431209"/>
    </source>
</evidence>
<sequence length="227" mass="25590">MNQLSRMSVVNNQRIIVAQSLEKLKLSFTVTTFEDSTLNVNCKKLEGELLNLECELCDLLHEVVNQIPFVNHTLNQSELIQSITNQTLIIAKMYSQQVLLQNENKNNKVEMEGLNLKITKLTEKIEDLQQELKVTKSSNSPSGQDARAQGQLKRLKAMNEKLLSDVDELQIEIVELESMVPTDQLMLKRRGNAVQSSNSSSPPKYNSTKNIHELIKKLKSPGSPMGT</sequence>
<feature type="region of interest" description="Disordered" evidence="2">
    <location>
        <begin position="189"/>
        <end position="227"/>
    </location>
</feature>
<evidence type="ECO:0000256" key="1">
    <source>
        <dbReference type="SAM" id="Coils"/>
    </source>
</evidence>
<comment type="caution">
    <text evidence="3">The sequence shown here is derived from an EMBL/GenBank/DDBJ whole genome shotgun (WGS) entry which is preliminary data.</text>
</comment>
<dbReference type="EMBL" id="JAOPGA020000934">
    <property type="protein sequence ID" value="KAL0483116.1"/>
    <property type="molecule type" value="Genomic_DNA"/>
</dbReference>
<keyword evidence="4" id="KW-1185">Reference proteome</keyword>
<reference evidence="3 4" key="1">
    <citation type="submission" date="2024-03" db="EMBL/GenBank/DDBJ databases">
        <title>The Acrasis kona genome and developmental transcriptomes reveal deep origins of eukaryotic multicellular pathways.</title>
        <authorList>
            <person name="Sheikh S."/>
            <person name="Fu C.-J."/>
            <person name="Brown M.W."/>
            <person name="Baldauf S.L."/>
        </authorList>
    </citation>
    <scope>NUCLEOTIDE SEQUENCE [LARGE SCALE GENOMIC DNA]</scope>
    <source>
        <strain evidence="3 4">ATCC MYA-3509</strain>
    </source>
</reference>
<proteinExistence type="predicted"/>
<name>A0AAW2Z011_9EUKA</name>
<organism evidence="3 4">
    <name type="scientific">Acrasis kona</name>
    <dbReference type="NCBI Taxonomy" id="1008807"/>
    <lineage>
        <taxon>Eukaryota</taxon>
        <taxon>Discoba</taxon>
        <taxon>Heterolobosea</taxon>
        <taxon>Tetramitia</taxon>
        <taxon>Eutetramitia</taxon>
        <taxon>Acrasidae</taxon>
        <taxon>Acrasis</taxon>
    </lineage>
</organism>
<feature type="compositionally biased region" description="Low complexity" evidence="2">
    <location>
        <begin position="196"/>
        <end position="209"/>
    </location>
</feature>
<keyword evidence="1" id="KW-0175">Coiled coil</keyword>
<dbReference type="Proteomes" id="UP001431209">
    <property type="component" value="Unassembled WGS sequence"/>
</dbReference>
<accession>A0AAW2Z011</accession>
<dbReference type="AlphaFoldDB" id="A0AAW2Z011"/>
<evidence type="ECO:0000256" key="2">
    <source>
        <dbReference type="SAM" id="MobiDB-lite"/>
    </source>
</evidence>
<feature type="coiled-coil region" evidence="1">
    <location>
        <begin position="104"/>
        <end position="179"/>
    </location>
</feature>
<gene>
    <name evidence="3" type="ORF">AKO1_015007</name>
</gene>